<evidence type="ECO:0000313" key="2">
    <source>
        <dbReference type="EMBL" id="MDR4306309.1"/>
    </source>
</evidence>
<organism evidence="2 3">
    <name type="scientific">Chelatococcus sambhunathii</name>
    <dbReference type="NCBI Taxonomy" id="363953"/>
    <lineage>
        <taxon>Bacteria</taxon>
        <taxon>Pseudomonadati</taxon>
        <taxon>Pseudomonadota</taxon>
        <taxon>Alphaproteobacteria</taxon>
        <taxon>Hyphomicrobiales</taxon>
        <taxon>Chelatococcaceae</taxon>
        <taxon>Chelatococcus</taxon>
    </lineage>
</organism>
<protein>
    <submittedName>
        <fullName evidence="2">Zinc-ribbon domain-containing protein</fullName>
    </submittedName>
</protein>
<dbReference type="RefSeq" id="WP_309390091.1">
    <property type="nucleotide sequence ID" value="NZ_JADBEO010000011.1"/>
</dbReference>
<evidence type="ECO:0000313" key="3">
    <source>
        <dbReference type="Proteomes" id="UP001181622"/>
    </source>
</evidence>
<name>A0ABU1DDY5_9HYPH</name>
<gene>
    <name evidence="2" type="ORF">IHQ68_06720</name>
</gene>
<dbReference type="EMBL" id="JADBEO010000011">
    <property type="protein sequence ID" value="MDR4306309.1"/>
    <property type="molecule type" value="Genomic_DNA"/>
</dbReference>
<reference evidence="2" key="1">
    <citation type="submission" date="2020-10" db="EMBL/GenBank/DDBJ databases">
        <authorList>
            <person name="Abbas A."/>
            <person name="Razzaq R."/>
            <person name="Waqas M."/>
            <person name="Abbas N."/>
            <person name="Nielsen T.K."/>
            <person name="Hansen L.H."/>
            <person name="Hussain S."/>
            <person name="Shahid M."/>
        </authorList>
    </citation>
    <scope>NUCLEOTIDE SEQUENCE</scope>
    <source>
        <strain evidence="2">S14</strain>
    </source>
</reference>
<keyword evidence="3" id="KW-1185">Reference proteome</keyword>
<dbReference type="NCBIfam" id="NF038353">
    <property type="entry name" value="FxLYD_dom"/>
    <property type="match status" value="1"/>
</dbReference>
<dbReference type="Proteomes" id="UP001181622">
    <property type="component" value="Unassembled WGS sequence"/>
</dbReference>
<sequence length="254" mass="27085">MTIICPFCEASYQIAPETLGAGRKVRCARCRTEWFAENVVEADAGLGLVSLEPDTLEPIHGLDDAVPIDAVEPGAPELAAPLRKASPIGLFSRLSLAPKRRRPSRLKEIRPVAIVAALGVVLIGLLIDQRVTVVRAAPSLAALFDFVGLPVNVRGLAIADLRSVERIEEGVPLLLASGVVTNVSGDVIETPRIRLAITGERDRELYAWTTVASRARLAPGESAPFRARLASPPAEGRALTVRFVAPADLARAGR</sequence>
<evidence type="ECO:0000259" key="1">
    <source>
        <dbReference type="Pfam" id="PF13717"/>
    </source>
</evidence>
<dbReference type="InterPro" id="IPR047676">
    <property type="entry name" value="FxLYD_dom"/>
</dbReference>
<dbReference type="Pfam" id="PF13717">
    <property type="entry name" value="Zn_ribbon_4"/>
    <property type="match status" value="1"/>
</dbReference>
<proteinExistence type="predicted"/>
<dbReference type="NCBIfam" id="TIGR02098">
    <property type="entry name" value="MJ0042_CXXC"/>
    <property type="match status" value="1"/>
</dbReference>
<feature type="domain" description="Zinc finger/thioredoxin putative" evidence="1">
    <location>
        <begin position="1"/>
        <end position="35"/>
    </location>
</feature>
<accession>A0ABU1DDY5</accession>
<comment type="caution">
    <text evidence="2">The sequence shown here is derived from an EMBL/GenBank/DDBJ whole genome shotgun (WGS) entry which is preliminary data.</text>
</comment>
<dbReference type="InterPro" id="IPR011723">
    <property type="entry name" value="Znf/thioredoxin_put"/>
</dbReference>